<sequence>MRTFQELSPTANKIIHLLNKCTSPTHIRQIQSQLILHHLHSNTTLACHFITASQKFSLLHSSLPLFFTHLHRPHVFICNTLIRAFSRIHDPLIPYSIYTHMHNNSILPNNYTFPFLFKSLSKSRHYFKCQGLHSHVIRLGHLTDVYVQNSLLDVYASSGYMGLCRKLFDEMSERDVVSWTVLIMGYRNAKHYADALIAFEKMQYAGVVPNRVTMVNALGACTGSRAIEMGVWIHDFIRRNGWELDVVLGTSLIDMYLKCGRIDEGLNAFRSMKEKNVHTWNAVIQGLGFAKGGQEAVRWFKRMEQEGFEADEVTLANVLNSCSHSGLVDMGQQIFSSLINGNYGFLPSVKHYACMINLLARAGRLNESFKLIKEMPFEASKSIWESFLRGSRAYGNLKLSEIAAKKLAELKSDNGAYCVASV</sequence>
<dbReference type="GO" id="GO:0003723">
    <property type="term" value="F:RNA binding"/>
    <property type="evidence" value="ECO:0007669"/>
    <property type="project" value="InterPro"/>
</dbReference>
<proteinExistence type="predicted"/>
<keyword evidence="4" id="KW-1185">Reference proteome</keyword>
<dbReference type="PROSITE" id="PS51375">
    <property type="entry name" value="PPR"/>
    <property type="match status" value="4"/>
</dbReference>
<evidence type="ECO:0000256" key="1">
    <source>
        <dbReference type="ARBA" id="ARBA00022737"/>
    </source>
</evidence>
<protein>
    <recommendedName>
        <fullName evidence="5">Pentatricopeptide repeat-containing protein</fullName>
    </recommendedName>
</protein>
<dbReference type="Gene3D" id="1.25.40.10">
    <property type="entry name" value="Tetratricopeptide repeat domain"/>
    <property type="match status" value="2"/>
</dbReference>
<reference evidence="3 4" key="1">
    <citation type="submission" date="2024-01" db="EMBL/GenBank/DDBJ databases">
        <authorList>
            <person name="Waweru B."/>
        </authorList>
    </citation>
    <scope>NUCLEOTIDE SEQUENCE [LARGE SCALE GENOMIC DNA]</scope>
</reference>
<feature type="repeat" description="PPR" evidence="2">
    <location>
        <begin position="175"/>
        <end position="209"/>
    </location>
</feature>
<keyword evidence="1" id="KW-0677">Repeat</keyword>
<name>A0AAV1SDN4_9ROSI</name>
<evidence type="ECO:0000313" key="3">
    <source>
        <dbReference type="EMBL" id="CAK7348277.1"/>
    </source>
</evidence>
<dbReference type="InterPro" id="IPR011990">
    <property type="entry name" value="TPR-like_helical_dom_sf"/>
</dbReference>
<evidence type="ECO:0000256" key="2">
    <source>
        <dbReference type="PROSITE-ProRule" id="PRU00708"/>
    </source>
</evidence>
<dbReference type="Pfam" id="PF13041">
    <property type="entry name" value="PPR_2"/>
    <property type="match status" value="1"/>
</dbReference>
<gene>
    <name evidence="3" type="ORF">DCAF_LOCUS20973</name>
</gene>
<dbReference type="FunFam" id="1.25.40.10:FF:000242">
    <property type="entry name" value="Pentatricopeptide repeat-containing protein"/>
    <property type="match status" value="1"/>
</dbReference>
<dbReference type="PANTHER" id="PTHR47926:SF490">
    <property type="entry name" value="REPEAT-LIKE SUPERFAMILY PROTEIN, PUTATIVE-RELATED"/>
    <property type="match status" value="1"/>
</dbReference>
<dbReference type="InterPro" id="IPR046960">
    <property type="entry name" value="PPR_At4g14850-like_plant"/>
</dbReference>
<evidence type="ECO:0000313" key="4">
    <source>
        <dbReference type="Proteomes" id="UP001314170"/>
    </source>
</evidence>
<feature type="repeat" description="PPR" evidence="2">
    <location>
        <begin position="348"/>
        <end position="382"/>
    </location>
</feature>
<dbReference type="Pfam" id="PF13812">
    <property type="entry name" value="PPR_3"/>
    <property type="match status" value="1"/>
</dbReference>
<dbReference type="Pfam" id="PF01535">
    <property type="entry name" value="PPR"/>
    <property type="match status" value="1"/>
</dbReference>
<accession>A0AAV1SDN4</accession>
<dbReference type="EMBL" id="CAWUPB010001173">
    <property type="protein sequence ID" value="CAK7348277.1"/>
    <property type="molecule type" value="Genomic_DNA"/>
</dbReference>
<organism evidence="3 4">
    <name type="scientific">Dovyalis caffra</name>
    <dbReference type="NCBI Taxonomy" id="77055"/>
    <lineage>
        <taxon>Eukaryota</taxon>
        <taxon>Viridiplantae</taxon>
        <taxon>Streptophyta</taxon>
        <taxon>Embryophyta</taxon>
        <taxon>Tracheophyta</taxon>
        <taxon>Spermatophyta</taxon>
        <taxon>Magnoliopsida</taxon>
        <taxon>eudicotyledons</taxon>
        <taxon>Gunneridae</taxon>
        <taxon>Pentapetalae</taxon>
        <taxon>rosids</taxon>
        <taxon>fabids</taxon>
        <taxon>Malpighiales</taxon>
        <taxon>Salicaceae</taxon>
        <taxon>Flacourtieae</taxon>
        <taxon>Dovyalis</taxon>
    </lineage>
</organism>
<comment type="caution">
    <text evidence="3">The sequence shown here is derived from an EMBL/GenBank/DDBJ whole genome shotgun (WGS) entry which is preliminary data.</text>
</comment>
<dbReference type="FunFam" id="1.25.40.10:FF:000344">
    <property type="entry name" value="Pentatricopeptide repeat-containing protein"/>
    <property type="match status" value="1"/>
</dbReference>
<evidence type="ECO:0008006" key="5">
    <source>
        <dbReference type="Google" id="ProtNLM"/>
    </source>
</evidence>
<dbReference type="NCBIfam" id="TIGR00756">
    <property type="entry name" value="PPR"/>
    <property type="match status" value="3"/>
</dbReference>
<dbReference type="GO" id="GO:0009451">
    <property type="term" value="P:RNA modification"/>
    <property type="evidence" value="ECO:0007669"/>
    <property type="project" value="InterPro"/>
</dbReference>
<dbReference type="Proteomes" id="UP001314170">
    <property type="component" value="Unassembled WGS sequence"/>
</dbReference>
<feature type="repeat" description="PPR" evidence="2">
    <location>
        <begin position="276"/>
        <end position="310"/>
    </location>
</feature>
<feature type="repeat" description="PPR" evidence="2">
    <location>
        <begin position="245"/>
        <end position="275"/>
    </location>
</feature>
<dbReference type="AlphaFoldDB" id="A0AAV1SDN4"/>
<dbReference type="PANTHER" id="PTHR47926">
    <property type="entry name" value="PENTATRICOPEPTIDE REPEAT-CONTAINING PROTEIN"/>
    <property type="match status" value="1"/>
</dbReference>
<dbReference type="InterPro" id="IPR002885">
    <property type="entry name" value="PPR_rpt"/>
</dbReference>